<dbReference type="PRINTS" id="PR00080">
    <property type="entry name" value="SDRFAMILY"/>
</dbReference>
<sequence length="247" mass="27112">MYLFDLTGKTALVTGGTRGIGLAIALGLKEAGADVWIHGSRRESTEKAAAQYGFSYLYGDLKDSKNLETMVKPLMDSTDTLDVLVNNAGFETHCPVESAMEEEMDSVYNVNAKSPFFLLQKLLPMLRKSEGASVINVTSIHQKVPVRENGYYCMAKASLSMFTKVAALELAKENIRVNNLAPGAILTDMNRELVENMEFEQWIPLERVGRAEELVGPAVFLASAASSYVTGTTLYVDGGYSENLLRY</sequence>
<keyword evidence="2 4" id="KW-0560">Oxidoreductase</keyword>
<dbReference type="RefSeq" id="WP_055655917.1">
    <property type="nucleotide sequence ID" value="NZ_CABIXC010000006.1"/>
</dbReference>
<dbReference type="InterPro" id="IPR020904">
    <property type="entry name" value="Sc_DH/Rdtase_CS"/>
</dbReference>
<comment type="similarity">
    <text evidence="1">Belongs to the short-chain dehydrogenases/reductases (SDR) family.</text>
</comment>
<keyword evidence="3" id="KW-0443">Lipid metabolism</keyword>
<dbReference type="Gene3D" id="3.40.50.720">
    <property type="entry name" value="NAD(P)-binding Rossmann-like Domain"/>
    <property type="match status" value="1"/>
</dbReference>
<dbReference type="SUPFAM" id="SSF51735">
    <property type="entry name" value="NAD(P)-binding Rossmann-fold domains"/>
    <property type="match status" value="1"/>
</dbReference>
<dbReference type="PANTHER" id="PTHR42879:SF2">
    <property type="entry name" value="3-OXOACYL-[ACYL-CARRIER-PROTEIN] REDUCTASE FABG"/>
    <property type="match status" value="1"/>
</dbReference>
<dbReference type="AlphaFoldDB" id="A0A174F0L1"/>
<dbReference type="InterPro" id="IPR050259">
    <property type="entry name" value="SDR"/>
</dbReference>
<dbReference type="Proteomes" id="UP000261257">
    <property type="component" value="Unassembled WGS sequence"/>
</dbReference>
<evidence type="ECO:0000256" key="1">
    <source>
        <dbReference type="ARBA" id="ARBA00006484"/>
    </source>
</evidence>
<dbReference type="PRINTS" id="PR00081">
    <property type="entry name" value="GDHRDH"/>
</dbReference>
<reference evidence="4 6" key="1">
    <citation type="submission" date="2015-09" db="EMBL/GenBank/DDBJ databases">
        <authorList>
            <consortium name="Pathogen Informatics"/>
        </authorList>
    </citation>
    <scope>NUCLEOTIDE SEQUENCE [LARGE SCALE GENOMIC DNA]</scope>
    <source>
        <strain evidence="4 6">2789STDY5608850</strain>
    </source>
</reference>
<protein>
    <submittedName>
        <fullName evidence="4">Gluconate 5-dehydrogenase</fullName>
        <ecNumber evidence="4">1.1.1.100</ecNumber>
    </submittedName>
    <submittedName>
        <fullName evidence="5">SDR family oxidoreductase</fullName>
    </submittedName>
</protein>
<dbReference type="EMBL" id="CYZE01000006">
    <property type="protein sequence ID" value="CUO42346.1"/>
    <property type="molecule type" value="Genomic_DNA"/>
</dbReference>
<evidence type="ECO:0000256" key="3">
    <source>
        <dbReference type="ARBA" id="ARBA00023221"/>
    </source>
</evidence>
<name>A0A174F0L1_9FIRM</name>
<gene>
    <name evidence="4" type="primary">fabG_3</name>
    <name evidence="5" type="ORF">DXC39_14955</name>
    <name evidence="4" type="ORF">ERS852407_02771</name>
</gene>
<dbReference type="Proteomes" id="UP000095651">
    <property type="component" value="Unassembled WGS sequence"/>
</dbReference>
<evidence type="ECO:0000313" key="5">
    <source>
        <dbReference type="EMBL" id="RGM03619.1"/>
    </source>
</evidence>
<reference evidence="5 7" key="2">
    <citation type="submission" date="2018-08" db="EMBL/GenBank/DDBJ databases">
        <title>A genome reference for cultivated species of the human gut microbiota.</title>
        <authorList>
            <person name="Zou Y."/>
            <person name="Xue W."/>
            <person name="Luo G."/>
        </authorList>
    </citation>
    <scope>NUCLEOTIDE SEQUENCE [LARGE SCALE GENOMIC DNA]</scope>
    <source>
        <strain evidence="5 7">TF05-11AC</strain>
    </source>
</reference>
<dbReference type="EMBL" id="QSSQ01000013">
    <property type="protein sequence ID" value="RGM03619.1"/>
    <property type="molecule type" value="Genomic_DNA"/>
</dbReference>
<dbReference type="EC" id="1.1.1.100" evidence="4"/>
<evidence type="ECO:0000313" key="7">
    <source>
        <dbReference type="Proteomes" id="UP000261257"/>
    </source>
</evidence>
<evidence type="ECO:0000313" key="4">
    <source>
        <dbReference type="EMBL" id="CUO42346.1"/>
    </source>
</evidence>
<proteinExistence type="inferred from homology"/>
<dbReference type="GO" id="GO:0004316">
    <property type="term" value="F:3-oxoacyl-[acyl-carrier-protein] reductase (NADPH) activity"/>
    <property type="evidence" value="ECO:0007669"/>
    <property type="project" value="UniProtKB-EC"/>
</dbReference>
<dbReference type="PROSITE" id="PS00061">
    <property type="entry name" value="ADH_SHORT"/>
    <property type="match status" value="1"/>
</dbReference>
<dbReference type="InterPro" id="IPR002347">
    <property type="entry name" value="SDR_fam"/>
</dbReference>
<accession>A0A174F0L1</accession>
<organism evidence="4 6">
    <name type="scientific">Hungatella hathewayi</name>
    <dbReference type="NCBI Taxonomy" id="154046"/>
    <lineage>
        <taxon>Bacteria</taxon>
        <taxon>Bacillati</taxon>
        <taxon>Bacillota</taxon>
        <taxon>Clostridia</taxon>
        <taxon>Lachnospirales</taxon>
        <taxon>Lachnospiraceae</taxon>
        <taxon>Hungatella</taxon>
    </lineage>
</organism>
<dbReference type="PANTHER" id="PTHR42879">
    <property type="entry name" value="3-OXOACYL-(ACYL-CARRIER-PROTEIN) REDUCTASE"/>
    <property type="match status" value="1"/>
</dbReference>
<dbReference type="InterPro" id="IPR036291">
    <property type="entry name" value="NAD(P)-bd_dom_sf"/>
</dbReference>
<dbReference type="GO" id="GO:0008206">
    <property type="term" value="P:bile acid metabolic process"/>
    <property type="evidence" value="ECO:0007669"/>
    <property type="project" value="UniProtKB-ARBA"/>
</dbReference>
<evidence type="ECO:0000256" key="2">
    <source>
        <dbReference type="ARBA" id="ARBA00023002"/>
    </source>
</evidence>
<evidence type="ECO:0000313" key="6">
    <source>
        <dbReference type="Proteomes" id="UP000095651"/>
    </source>
</evidence>
<dbReference type="Pfam" id="PF13561">
    <property type="entry name" value="adh_short_C2"/>
    <property type="match status" value="1"/>
</dbReference>
<keyword evidence="3" id="KW-0753">Steroid metabolism</keyword>
<dbReference type="FunFam" id="3.40.50.720:FF:000084">
    <property type="entry name" value="Short-chain dehydrogenase reductase"/>
    <property type="match status" value="1"/>
</dbReference>